<dbReference type="NCBIfam" id="NF047450">
    <property type="entry name" value="post-PEP-CTERM_1"/>
    <property type="match status" value="1"/>
</dbReference>
<feature type="signal peptide" evidence="2">
    <location>
        <begin position="1"/>
        <end position="31"/>
    </location>
</feature>
<feature type="region of interest" description="Disordered" evidence="1">
    <location>
        <begin position="122"/>
        <end position="149"/>
    </location>
</feature>
<dbReference type="Proteomes" id="UP001596101">
    <property type="component" value="Unassembled WGS sequence"/>
</dbReference>
<evidence type="ECO:0000256" key="2">
    <source>
        <dbReference type="SAM" id="SignalP"/>
    </source>
</evidence>
<sequence length="149" mass="15955">MSQKHQSGQRLLCAAGITLALLGLGSQSAFAQEAAQDQEVQSIPLQSVDSMTVVRDPVTGKVRHATAEEQATLQAQSAKRMSLMRAAPKPTLQKFHPNGARGVRLTDEFVSSVRAERKADGSLSIYESHNADPSAAVPGHVHTNKVETE</sequence>
<dbReference type="EMBL" id="JBHSMR010000015">
    <property type="protein sequence ID" value="MFC5481210.1"/>
    <property type="molecule type" value="Genomic_DNA"/>
</dbReference>
<evidence type="ECO:0000313" key="4">
    <source>
        <dbReference type="Proteomes" id="UP001596101"/>
    </source>
</evidence>
<evidence type="ECO:0000256" key="1">
    <source>
        <dbReference type="SAM" id="MobiDB-lite"/>
    </source>
</evidence>
<feature type="chain" id="PRO_5045849921" evidence="2">
    <location>
        <begin position="32"/>
        <end position="149"/>
    </location>
</feature>
<gene>
    <name evidence="3" type="ORF">ACFPQ5_23700</name>
</gene>
<evidence type="ECO:0000313" key="3">
    <source>
        <dbReference type="EMBL" id="MFC5481210.1"/>
    </source>
</evidence>
<proteinExistence type="predicted"/>
<accession>A0ABW0MU54</accession>
<protein>
    <submittedName>
        <fullName evidence="3">Post-PEP-CTERM-1 domain-containing protein</fullName>
    </submittedName>
</protein>
<keyword evidence="4" id="KW-1185">Reference proteome</keyword>
<organism evidence="3 4">
    <name type="scientific">Massilia suwonensis</name>
    <dbReference type="NCBI Taxonomy" id="648895"/>
    <lineage>
        <taxon>Bacteria</taxon>
        <taxon>Pseudomonadati</taxon>
        <taxon>Pseudomonadota</taxon>
        <taxon>Betaproteobacteria</taxon>
        <taxon>Burkholderiales</taxon>
        <taxon>Oxalobacteraceae</taxon>
        <taxon>Telluria group</taxon>
        <taxon>Massilia</taxon>
    </lineage>
</organism>
<reference evidence="4" key="1">
    <citation type="journal article" date="2019" name="Int. J. Syst. Evol. Microbiol.">
        <title>The Global Catalogue of Microorganisms (GCM) 10K type strain sequencing project: providing services to taxonomists for standard genome sequencing and annotation.</title>
        <authorList>
            <consortium name="The Broad Institute Genomics Platform"/>
            <consortium name="The Broad Institute Genome Sequencing Center for Infectious Disease"/>
            <person name="Wu L."/>
            <person name="Ma J."/>
        </authorList>
    </citation>
    <scope>NUCLEOTIDE SEQUENCE [LARGE SCALE GENOMIC DNA]</scope>
    <source>
        <strain evidence="4">CCUG 43111</strain>
    </source>
</reference>
<dbReference type="RefSeq" id="WP_379761474.1">
    <property type="nucleotide sequence ID" value="NZ_JBHSMR010000015.1"/>
</dbReference>
<comment type="caution">
    <text evidence="3">The sequence shown here is derived from an EMBL/GenBank/DDBJ whole genome shotgun (WGS) entry which is preliminary data.</text>
</comment>
<keyword evidence="2" id="KW-0732">Signal</keyword>
<name>A0ABW0MU54_9BURK</name>